<evidence type="ECO:0000313" key="2">
    <source>
        <dbReference type="EMBL" id="MCD7454180.1"/>
    </source>
</evidence>
<dbReference type="Proteomes" id="UP000823775">
    <property type="component" value="Unassembled WGS sequence"/>
</dbReference>
<keyword evidence="3" id="KW-1185">Reference proteome</keyword>
<evidence type="ECO:0000256" key="1">
    <source>
        <dbReference type="SAM" id="MobiDB-lite"/>
    </source>
</evidence>
<feature type="region of interest" description="Disordered" evidence="1">
    <location>
        <begin position="89"/>
        <end position="111"/>
    </location>
</feature>
<sequence>MAALSLRLPQIPLTNLRFSRTRRPLKILRCFSTSPSATSEPYTTVEYLSPASQSIPSVLESNKWEPFIKKKVVMRVGYVGSDYRGLQMQRDEHELSSPQSPRGPCHSQDVGLTQHYHIVSGNQ</sequence>
<proteinExistence type="predicted"/>
<comment type="caution">
    <text evidence="2">The sequence shown here is derived from an EMBL/GenBank/DDBJ whole genome shotgun (WGS) entry which is preliminary data.</text>
</comment>
<organism evidence="2 3">
    <name type="scientific">Datura stramonium</name>
    <name type="common">Jimsonweed</name>
    <name type="synonym">Common thornapple</name>
    <dbReference type="NCBI Taxonomy" id="4076"/>
    <lineage>
        <taxon>Eukaryota</taxon>
        <taxon>Viridiplantae</taxon>
        <taxon>Streptophyta</taxon>
        <taxon>Embryophyta</taxon>
        <taxon>Tracheophyta</taxon>
        <taxon>Spermatophyta</taxon>
        <taxon>Magnoliopsida</taxon>
        <taxon>eudicotyledons</taxon>
        <taxon>Gunneridae</taxon>
        <taxon>Pentapetalae</taxon>
        <taxon>asterids</taxon>
        <taxon>lamiids</taxon>
        <taxon>Solanales</taxon>
        <taxon>Solanaceae</taxon>
        <taxon>Solanoideae</taxon>
        <taxon>Datureae</taxon>
        <taxon>Datura</taxon>
    </lineage>
</organism>
<evidence type="ECO:0000313" key="3">
    <source>
        <dbReference type="Proteomes" id="UP000823775"/>
    </source>
</evidence>
<protein>
    <submittedName>
        <fullName evidence="2">Uncharacterized protein</fullName>
    </submittedName>
</protein>
<accession>A0ABS8S4Z2</accession>
<gene>
    <name evidence="2" type="ORF">HAX54_023894</name>
</gene>
<reference evidence="2 3" key="1">
    <citation type="journal article" date="2021" name="BMC Genomics">
        <title>Datura genome reveals duplications of psychoactive alkaloid biosynthetic genes and high mutation rate following tissue culture.</title>
        <authorList>
            <person name="Rajewski A."/>
            <person name="Carter-House D."/>
            <person name="Stajich J."/>
            <person name="Litt A."/>
        </authorList>
    </citation>
    <scope>NUCLEOTIDE SEQUENCE [LARGE SCALE GENOMIC DNA]</scope>
    <source>
        <strain evidence="2">AR-01</strain>
    </source>
</reference>
<name>A0ABS8S4Z2_DATST</name>
<dbReference type="EMBL" id="JACEIK010000290">
    <property type="protein sequence ID" value="MCD7454180.1"/>
    <property type="molecule type" value="Genomic_DNA"/>
</dbReference>